<dbReference type="Proteomes" id="UP000050761">
    <property type="component" value="Unassembled WGS sequence"/>
</dbReference>
<feature type="compositionally biased region" description="Basic and acidic residues" evidence="1">
    <location>
        <begin position="21"/>
        <end position="34"/>
    </location>
</feature>
<accession>A0A183FBH9</accession>
<dbReference type="EMBL" id="UZAH01009941">
    <property type="protein sequence ID" value="VDO36404.1"/>
    <property type="molecule type" value="Genomic_DNA"/>
</dbReference>
<feature type="compositionally biased region" description="Polar residues" evidence="1">
    <location>
        <begin position="1"/>
        <end position="18"/>
    </location>
</feature>
<gene>
    <name evidence="2" type="ORF">HPBE_LOCUS3523</name>
</gene>
<evidence type="ECO:0000313" key="2">
    <source>
        <dbReference type="EMBL" id="VDO36404.1"/>
    </source>
</evidence>
<keyword evidence="3" id="KW-1185">Reference proteome</keyword>
<accession>A0A3P7VPM0</accession>
<proteinExistence type="predicted"/>
<evidence type="ECO:0000313" key="4">
    <source>
        <dbReference type="WBParaSite" id="HPBE_0000352101-mRNA-1"/>
    </source>
</evidence>
<feature type="region of interest" description="Disordered" evidence="1">
    <location>
        <begin position="1"/>
        <end position="34"/>
    </location>
</feature>
<reference evidence="2 3" key="1">
    <citation type="submission" date="2018-11" db="EMBL/GenBank/DDBJ databases">
        <authorList>
            <consortium name="Pathogen Informatics"/>
        </authorList>
    </citation>
    <scope>NUCLEOTIDE SEQUENCE [LARGE SCALE GENOMIC DNA]</scope>
</reference>
<protein>
    <submittedName>
        <fullName evidence="2 4">Uncharacterized protein</fullName>
    </submittedName>
</protein>
<dbReference type="WBParaSite" id="HPBE_0000352101-mRNA-1">
    <property type="protein sequence ID" value="HPBE_0000352101-mRNA-1"/>
    <property type="gene ID" value="HPBE_0000352101"/>
</dbReference>
<organism evidence="3 4">
    <name type="scientific">Heligmosomoides polygyrus</name>
    <name type="common">Parasitic roundworm</name>
    <dbReference type="NCBI Taxonomy" id="6339"/>
    <lineage>
        <taxon>Eukaryota</taxon>
        <taxon>Metazoa</taxon>
        <taxon>Ecdysozoa</taxon>
        <taxon>Nematoda</taxon>
        <taxon>Chromadorea</taxon>
        <taxon>Rhabditida</taxon>
        <taxon>Rhabditina</taxon>
        <taxon>Rhabditomorpha</taxon>
        <taxon>Strongyloidea</taxon>
        <taxon>Heligmosomidae</taxon>
        <taxon>Heligmosomoides</taxon>
    </lineage>
</organism>
<evidence type="ECO:0000313" key="3">
    <source>
        <dbReference type="Proteomes" id="UP000050761"/>
    </source>
</evidence>
<sequence length="130" mass="14455">MRSTTTVSSRTGDSSTVNPEVRLHSDADGLPTDKSDFDRAIEQLVKDDRVPSYLKTIAEIEELKNALANNREKCPTPAHTPAELSSYEAVKTPEGLAAFNEALHTQAFATGYSNDRWQLIRFWLLLFVTG</sequence>
<name>A0A183FBH9_HELPZ</name>
<reference evidence="4" key="2">
    <citation type="submission" date="2019-09" db="UniProtKB">
        <authorList>
            <consortium name="WormBaseParasite"/>
        </authorList>
    </citation>
    <scope>IDENTIFICATION</scope>
</reference>
<dbReference type="AlphaFoldDB" id="A0A183FBH9"/>
<evidence type="ECO:0000256" key="1">
    <source>
        <dbReference type="SAM" id="MobiDB-lite"/>
    </source>
</evidence>